<evidence type="ECO:0000313" key="2">
    <source>
        <dbReference type="EMBL" id="CAF9922180.1"/>
    </source>
</evidence>
<protein>
    <recommendedName>
        <fullName evidence="1">DUF7730 domain-containing protein</fullName>
    </recommendedName>
</protein>
<name>A0A8H3IIJ3_9LECA</name>
<proteinExistence type="predicted"/>
<reference evidence="2" key="1">
    <citation type="submission" date="2021-03" db="EMBL/GenBank/DDBJ databases">
        <authorList>
            <person name="Tagirdzhanova G."/>
        </authorList>
    </citation>
    <scope>NUCLEOTIDE SEQUENCE</scope>
</reference>
<sequence>MFDLMRLPPELRVKIYEYALVRHVIRIVSTVYPIGALHPLKAQNPNRYANLETYYEDRDPKKSMRLRSIREHAVNSNDYSSRQVATQVLWWSYGIQPSNNPPLVNLFLTNRQVYSEAWPISYEQNAFAFTIPIHTYRSIEACIRFLYDRPHHALRHIREMHLLIGNAPQHPLHFQLNSGPWKTLRDEISRYLSIRVLVLYIRGRTDDAPLFRFSDRPRRDWLCEMNGLRKLDIDIAGLSTHEENIALAKHMRSKMVLGGEQMGIEDVILSQRKLKSRSTGSLLQLRFRTWRTITAGVGLDGLALADFLTPRACICHFLVFDGFSPLEQ</sequence>
<feature type="domain" description="DUF7730" evidence="1">
    <location>
        <begin position="5"/>
        <end position="162"/>
    </location>
</feature>
<dbReference type="Pfam" id="PF24864">
    <property type="entry name" value="DUF7730"/>
    <property type="match status" value="1"/>
</dbReference>
<dbReference type="OrthoDB" id="5378436at2759"/>
<evidence type="ECO:0000313" key="3">
    <source>
        <dbReference type="Proteomes" id="UP000664203"/>
    </source>
</evidence>
<keyword evidence="3" id="KW-1185">Reference proteome</keyword>
<comment type="caution">
    <text evidence="2">The sequence shown here is derived from an EMBL/GenBank/DDBJ whole genome shotgun (WGS) entry which is preliminary data.</text>
</comment>
<dbReference type="EMBL" id="CAJPDR010000152">
    <property type="protein sequence ID" value="CAF9922180.1"/>
    <property type="molecule type" value="Genomic_DNA"/>
</dbReference>
<dbReference type="InterPro" id="IPR056632">
    <property type="entry name" value="DUF7730"/>
</dbReference>
<dbReference type="AlphaFoldDB" id="A0A8H3IIJ3"/>
<organism evidence="2 3">
    <name type="scientific">Alectoria fallacina</name>
    <dbReference type="NCBI Taxonomy" id="1903189"/>
    <lineage>
        <taxon>Eukaryota</taxon>
        <taxon>Fungi</taxon>
        <taxon>Dikarya</taxon>
        <taxon>Ascomycota</taxon>
        <taxon>Pezizomycotina</taxon>
        <taxon>Lecanoromycetes</taxon>
        <taxon>OSLEUM clade</taxon>
        <taxon>Lecanoromycetidae</taxon>
        <taxon>Lecanorales</taxon>
        <taxon>Lecanorineae</taxon>
        <taxon>Parmeliaceae</taxon>
        <taxon>Alectoria</taxon>
    </lineage>
</organism>
<evidence type="ECO:0000259" key="1">
    <source>
        <dbReference type="Pfam" id="PF24864"/>
    </source>
</evidence>
<accession>A0A8H3IIJ3</accession>
<dbReference type="Proteomes" id="UP000664203">
    <property type="component" value="Unassembled WGS sequence"/>
</dbReference>
<dbReference type="PANTHER" id="PTHR38790">
    <property type="entry name" value="2EXR DOMAIN-CONTAINING PROTEIN-RELATED"/>
    <property type="match status" value="1"/>
</dbReference>
<gene>
    <name evidence="2" type="ORF">ALECFALPRED_002043</name>
</gene>